<feature type="domain" description="O-antigen ligase-related" evidence="6">
    <location>
        <begin position="201"/>
        <end position="342"/>
    </location>
</feature>
<evidence type="ECO:0000256" key="5">
    <source>
        <dbReference type="SAM" id="Phobius"/>
    </source>
</evidence>
<reference evidence="8 9" key="1">
    <citation type="submission" date="2016-12" db="EMBL/GenBank/DDBJ databases">
        <authorList>
            <person name="Song W.-J."/>
            <person name="Kurnit D.M."/>
        </authorList>
    </citation>
    <scope>NUCLEOTIDE SEQUENCE [LARGE SCALE GENOMIC DNA]</scope>
    <source>
        <strain evidence="8 9">175</strain>
    </source>
</reference>
<keyword evidence="2 5" id="KW-0812">Transmembrane</keyword>
<proteinExistence type="predicted"/>
<evidence type="ECO:0000256" key="3">
    <source>
        <dbReference type="ARBA" id="ARBA00022989"/>
    </source>
</evidence>
<dbReference type="InterPro" id="IPR051533">
    <property type="entry name" value="WaaL-like"/>
</dbReference>
<keyword evidence="4 5" id="KW-0472">Membrane</keyword>
<feature type="transmembrane region" description="Helical" evidence="5">
    <location>
        <begin position="169"/>
        <end position="185"/>
    </location>
</feature>
<dbReference type="Proteomes" id="UP000192923">
    <property type="component" value="Unassembled WGS sequence"/>
</dbReference>
<comment type="subcellular location">
    <subcellularLocation>
        <location evidence="1">Membrane</location>
        <topology evidence="1">Multi-pass membrane protein</topology>
    </subcellularLocation>
</comment>
<keyword evidence="3 5" id="KW-1133">Transmembrane helix</keyword>
<dbReference type="InterPro" id="IPR007016">
    <property type="entry name" value="O-antigen_ligase-rel_domated"/>
</dbReference>
<organism evidence="8 9">
    <name type="scientific">Methylomagnum ishizawai</name>
    <dbReference type="NCBI Taxonomy" id="1760988"/>
    <lineage>
        <taxon>Bacteria</taxon>
        <taxon>Pseudomonadati</taxon>
        <taxon>Pseudomonadota</taxon>
        <taxon>Gammaproteobacteria</taxon>
        <taxon>Methylococcales</taxon>
        <taxon>Methylococcaceae</taxon>
        <taxon>Methylomagnum</taxon>
    </lineage>
</organism>
<feature type="transmembrane region" description="Helical" evidence="5">
    <location>
        <begin position="192"/>
        <end position="209"/>
    </location>
</feature>
<dbReference type="OrthoDB" id="9772644at2"/>
<dbReference type="RefSeq" id="WP_085214023.1">
    <property type="nucleotide sequence ID" value="NZ_FXAM01000001.1"/>
</dbReference>
<feature type="transmembrane region" description="Helical" evidence="5">
    <location>
        <begin position="43"/>
        <end position="62"/>
    </location>
</feature>
<dbReference type="InterPro" id="IPR045979">
    <property type="entry name" value="DUF5935"/>
</dbReference>
<dbReference type="EMBL" id="FXAM01000001">
    <property type="protein sequence ID" value="SMF95634.1"/>
    <property type="molecule type" value="Genomic_DNA"/>
</dbReference>
<dbReference type="AlphaFoldDB" id="A0A1Y6D5I3"/>
<accession>A0A1Y6D5I3</accession>
<evidence type="ECO:0000256" key="4">
    <source>
        <dbReference type="ARBA" id="ARBA00023136"/>
    </source>
</evidence>
<feature type="transmembrane region" description="Helical" evidence="5">
    <location>
        <begin position="129"/>
        <end position="149"/>
    </location>
</feature>
<dbReference type="PANTHER" id="PTHR37422:SF23">
    <property type="entry name" value="TEICHURONIC ACID BIOSYNTHESIS PROTEIN TUAE"/>
    <property type="match status" value="1"/>
</dbReference>
<feature type="transmembrane region" description="Helical" evidence="5">
    <location>
        <begin position="238"/>
        <end position="257"/>
    </location>
</feature>
<evidence type="ECO:0000313" key="8">
    <source>
        <dbReference type="EMBL" id="SMF95634.1"/>
    </source>
</evidence>
<feature type="domain" description="DUF5935" evidence="7">
    <location>
        <begin position="1"/>
        <end position="153"/>
    </location>
</feature>
<dbReference type="InterPro" id="IPR017528">
    <property type="entry name" value="CHP03097O-antigen_lig-rel"/>
</dbReference>
<dbReference type="GO" id="GO:0016020">
    <property type="term" value="C:membrane"/>
    <property type="evidence" value="ECO:0007669"/>
    <property type="project" value="UniProtKB-SubCell"/>
</dbReference>
<keyword evidence="9" id="KW-1185">Reference proteome</keyword>
<dbReference type="PANTHER" id="PTHR37422">
    <property type="entry name" value="TEICHURONIC ACID BIOSYNTHESIS PROTEIN TUAE"/>
    <property type="match status" value="1"/>
</dbReference>
<gene>
    <name evidence="8" type="ORF">SAMN02949497_2999</name>
</gene>
<evidence type="ECO:0000256" key="1">
    <source>
        <dbReference type="ARBA" id="ARBA00004141"/>
    </source>
</evidence>
<evidence type="ECO:0000256" key="2">
    <source>
        <dbReference type="ARBA" id="ARBA00022692"/>
    </source>
</evidence>
<evidence type="ECO:0000313" key="9">
    <source>
        <dbReference type="Proteomes" id="UP000192923"/>
    </source>
</evidence>
<dbReference type="STRING" id="1760988.SAMN02949497_2999"/>
<keyword evidence="8" id="KW-0436">Ligase</keyword>
<dbReference type="NCBIfam" id="TIGR03097">
    <property type="entry name" value="PEP_O_lig_1"/>
    <property type="match status" value="1"/>
</dbReference>
<sequence>MRDIALVVIFCLVLLRVFKEPLYGVLLWNWVSFMNPHRLAYGFAYSFPFALISAVVTIPLAFGAKRKVNPMSAAAIGMCVLWAWMAVTSVYAMIPDEAWIQYKKVSKIFFMAIVTGMLLVDKAAINKMIAVIVGSFGYYGVKGGIFTIITGGTQRVWGPSGSFVEGNNEVAVALLMTAPFFYYLSSQVRQRFLRLALLAGMGLTVVAAVGTQSRGALLAGGAMLFYFWFKVKNKFRIALLGGLLVGVILAMMPAAWYQRMHTIETYQQDASAMSRLKAWTVATRIAQDRLTGGGFELWSVNAYTLYSPEGFYRNSQGGAFDVHSIYFEILGEHGFPGLIAYLVIWWLVFKDTRWVTAKAKGVTALQWAGDLARMIQVSLIAYATGGAFLGLAYFDLPWCLLFIVGAVKTVVGKEIAASATGVDAASSAIPTQAGFVRTRRGGA</sequence>
<feature type="transmembrane region" description="Helical" evidence="5">
    <location>
        <begin position="100"/>
        <end position="120"/>
    </location>
</feature>
<dbReference type="GO" id="GO:0016874">
    <property type="term" value="F:ligase activity"/>
    <property type="evidence" value="ECO:0007669"/>
    <property type="project" value="UniProtKB-KW"/>
</dbReference>
<protein>
    <submittedName>
        <fullName evidence="8">Probable O-glycosylation ligase, exosortase A-associated</fullName>
    </submittedName>
</protein>
<dbReference type="Pfam" id="PF04932">
    <property type="entry name" value="Wzy_C"/>
    <property type="match status" value="1"/>
</dbReference>
<evidence type="ECO:0000259" key="6">
    <source>
        <dbReference type="Pfam" id="PF04932"/>
    </source>
</evidence>
<dbReference type="Pfam" id="PF19358">
    <property type="entry name" value="DUF5935"/>
    <property type="match status" value="1"/>
</dbReference>
<evidence type="ECO:0000259" key="7">
    <source>
        <dbReference type="Pfam" id="PF19358"/>
    </source>
</evidence>
<feature type="transmembrane region" description="Helical" evidence="5">
    <location>
        <begin position="74"/>
        <end position="94"/>
    </location>
</feature>
<name>A0A1Y6D5I3_9GAMM</name>